<protein>
    <recommendedName>
        <fullName evidence="1">Protein Smg homolog</fullName>
    </recommendedName>
</protein>
<dbReference type="Pfam" id="PF04361">
    <property type="entry name" value="DUF494"/>
    <property type="match status" value="1"/>
</dbReference>
<dbReference type="AlphaFoldDB" id="A0A6M8SUE2"/>
<comment type="similarity">
    <text evidence="1">Belongs to the Smg family.</text>
</comment>
<evidence type="ECO:0000313" key="3">
    <source>
        <dbReference type="Proteomes" id="UP000504844"/>
    </source>
</evidence>
<accession>A0A6M8SUE2</accession>
<gene>
    <name evidence="1" type="primary">smg</name>
    <name evidence="2" type="ORF">HQN60_10740</name>
</gene>
<dbReference type="PANTHER" id="PTHR38692">
    <property type="entry name" value="PROTEIN SMG"/>
    <property type="match status" value="1"/>
</dbReference>
<name>A0A6M8SUE2_9NEIS</name>
<dbReference type="InterPro" id="IPR007456">
    <property type="entry name" value="Smg"/>
</dbReference>
<dbReference type="PANTHER" id="PTHR38692:SF1">
    <property type="entry name" value="PROTEIN SMG"/>
    <property type="match status" value="1"/>
</dbReference>
<proteinExistence type="inferred from homology"/>
<dbReference type="HAMAP" id="MF_00598">
    <property type="entry name" value="Smg"/>
    <property type="match status" value="1"/>
</dbReference>
<sequence length="152" mass="17473">MLEVLAYLFEQFYNADGLPDMSQLAKKLSLAGFEGEDIHDALTWLSELKQIDVAPYKLLDANEFGFRSLHPMELERLSEDAAIFMHSLDATRILSAGERELVLDRLWREPDGEVALERIKLIVLMVIWQKRDALTNLLIEELLFGREGFALH</sequence>
<evidence type="ECO:0000313" key="2">
    <source>
        <dbReference type="EMBL" id="QKJ67136.1"/>
    </source>
</evidence>
<evidence type="ECO:0000256" key="1">
    <source>
        <dbReference type="HAMAP-Rule" id="MF_00598"/>
    </source>
</evidence>
<dbReference type="KEGG" id="dee:HQN60_10740"/>
<dbReference type="Proteomes" id="UP000504844">
    <property type="component" value="Chromosome"/>
</dbReference>
<reference evidence="2 3" key="1">
    <citation type="submission" date="2020-05" db="EMBL/GenBank/DDBJ databases">
        <title>Complete genome sequence of Deefgea sp. D17.</title>
        <authorList>
            <person name="Bae J.-W."/>
            <person name="Han J.E."/>
        </authorList>
    </citation>
    <scope>NUCLEOTIDE SEQUENCE [LARGE SCALE GENOMIC DNA]</scope>
    <source>
        <strain evidence="2 3">D17</strain>
    </source>
</reference>
<keyword evidence="3" id="KW-1185">Reference proteome</keyword>
<organism evidence="2 3">
    <name type="scientific">Deefgea piscis</name>
    <dbReference type="NCBI Taxonomy" id="2739061"/>
    <lineage>
        <taxon>Bacteria</taxon>
        <taxon>Pseudomonadati</taxon>
        <taxon>Pseudomonadota</taxon>
        <taxon>Betaproteobacteria</taxon>
        <taxon>Neisseriales</taxon>
        <taxon>Chitinibacteraceae</taxon>
        <taxon>Deefgea</taxon>
    </lineage>
</organism>
<dbReference type="EMBL" id="CP054143">
    <property type="protein sequence ID" value="QKJ67136.1"/>
    <property type="molecule type" value="Genomic_DNA"/>
</dbReference>